<accession>A0A0M9A4A9</accession>
<keyword evidence="4" id="KW-1185">Reference proteome</keyword>
<feature type="region of interest" description="Disordered" evidence="2">
    <location>
        <begin position="1"/>
        <end position="100"/>
    </location>
</feature>
<name>A0A0M9A4A9_9HYME</name>
<feature type="region of interest" description="Disordered" evidence="2">
    <location>
        <begin position="114"/>
        <end position="139"/>
    </location>
</feature>
<dbReference type="Proteomes" id="UP000053105">
    <property type="component" value="Unassembled WGS sequence"/>
</dbReference>
<dbReference type="OrthoDB" id="7616928at2759"/>
<protein>
    <submittedName>
        <fullName evidence="3">Uncharacterized protein</fullName>
    </submittedName>
</protein>
<proteinExistence type="predicted"/>
<feature type="coiled-coil region" evidence="1">
    <location>
        <begin position="261"/>
        <end position="292"/>
    </location>
</feature>
<reference evidence="3 4" key="1">
    <citation type="submission" date="2015-07" db="EMBL/GenBank/DDBJ databases">
        <title>The genome of Melipona quadrifasciata.</title>
        <authorList>
            <person name="Pan H."/>
            <person name="Kapheim K."/>
        </authorList>
    </citation>
    <scope>NUCLEOTIDE SEQUENCE [LARGE SCALE GENOMIC DNA]</scope>
    <source>
        <strain evidence="3">0111107301</strain>
        <tissue evidence="3">Whole body</tissue>
    </source>
</reference>
<evidence type="ECO:0000313" key="4">
    <source>
        <dbReference type="Proteomes" id="UP000053105"/>
    </source>
</evidence>
<evidence type="ECO:0000256" key="2">
    <source>
        <dbReference type="SAM" id="MobiDB-lite"/>
    </source>
</evidence>
<evidence type="ECO:0000313" key="3">
    <source>
        <dbReference type="EMBL" id="KOX76945.1"/>
    </source>
</evidence>
<evidence type="ECO:0000256" key="1">
    <source>
        <dbReference type="SAM" id="Coils"/>
    </source>
</evidence>
<organism evidence="3 4">
    <name type="scientific">Melipona quadrifasciata</name>
    <dbReference type="NCBI Taxonomy" id="166423"/>
    <lineage>
        <taxon>Eukaryota</taxon>
        <taxon>Metazoa</taxon>
        <taxon>Ecdysozoa</taxon>
        <taxon>Arthropoda</taxon>
        <taxon>Hexapoda</taxon>
        <taxon>Insecta</taxon>
        <taxon>Pterygota</taxon>
        <taxon>Neoptera</taxon>
        <taxon>Endopterygota</taxon>
        <taxon>Hymenoptera</taxon>
        <taxon>Apocrita</taxon>
        <taxon>Aculeata</taxon>
        <taxon>Apoidea</taxon>
        <taxon>Anthophila</taxon>
        <taxon>Apidae</taxon>
        <taxon>Melipona</taxon>
    </lineage>
</organism>
<dbReference type="EMBL" id="KQ435737">
    <property type="protein sequence ID" value="KOX76945.1"/>
    <property type="molecule type" value="Genomic_DNA"/>
</dbReference>
<sequence length="322" mass="35367">MSSKRKSPPTKLSEGGGGTGTVAGANEEEEDTTSSVTGGPGGEIAVGEEGRATPVDIEECYPHQRGGDCESSGCSSPATTSEPDLRDSPSPSSNSLQSKRQRIVLLTCKMNSESLSLQDDTTNNRRNSPPPSSTPTGHNAHWLGIEVVLKERHRVSTMFVCSTTRALLFCNHSLLRYSAMGFQTKSDNTGIIRRPRLPAYRESLKPWKETDTADIRHGGIASVANSVPPSPPASGRMQTAEGQVQQDGASALHRVLCAETFAEKERRLSEMILQLQLLREQLLQQQDQVRDNGAFTLITDRYCKNRESEWIALYYEIRFNRS</sequence>
<gene>
    <name evidence="3" type="ORF">WN51_10801</name>
</gene>
<feature type="compositionally biased region" description="Low complexity" evidence="2">
    <location>
        <begin position="88"/>
        <end position="98"/>
    </location>
</feature>
<keyword evidence="1" id="KW-0175">Coiled coil</keyword>
<dbReference type="AlphaFoldDB" id="A0A0M9A4A9"/>